<dbReference type="InterPro" id="IPR025350">
    <property type="entry name" value="DUF4254"/>
</dbReference>
<dbReference type="KEGG" id="npv:OHM77_10250"/>
<dbReference type="AlphaFoldDB" id="A0AA49FK48"/>
<gene>
    <name evidence="1" type="ORF">OHM77_10250</name>
</gene>
<dbReference type="Proteomes" id="UP001234916">
    <property type="component" value="Chromosome"/>
</dbReference>
<reference evidence="1" key="1">
    <citation type="journal article" date="2023" name="Nat. Microbiol.">
        <title>Enrichment and characterization of a nitric oxide-reducing microbial community in a continuous bioreactor.</title>
        <authorList>
            <person name="Garrido-Amador P."/>
            <person name="Stortenbeker N."/>
            <person name="Wessels H.J.C.T."/>
            <person name="Speth D.R."/>
            <person name="Garcia-Heredia I."/>
            <person name="Kartal B."/>
        </authorList>
    </citation>
    <scope>NUCLEOTIDE SEQUENCE</scope>
    <source>
        <strain evidence="1">MAG1</strain>
    </source>
</reference>
<protein>
    <submittedName>
        <fullName evidence="1">DUF4254 domain-containing protein</fullName>
    </submittedName>
</protein>
<name>A0AA49FK48_9PROT</name>
<evidence type="ECO:0000313" key="1">
    <source>
        <dbReference type="EMBL" id="WIM05073.1"/>
    </source>
</evidence>
<proteinExistence type="predicted"/>
<sequence>MNLSPEDVMRFHDECLAAPEWAKATPPRFGEGIWHFIELNHRYNNLLWDEEDQARRTDVPDAAIAANKRAIDGCNQKRNDAIERMDEIILSALSDIPRKQDARLNSETAGSMIDRLSIIALKIRAMGEQTRRKDAGPEHVERCGEKLARLKEQREDLAACLADLLAGCRAGNAFYKIYRQFKMYNDPTMNPCLYGGGKR</sequence>
<organism evidence="1">
    <name type="scientific">Candidatus Nitricoxidivorans perseverans</name>
    <dbReference type="NCBI Taxonomy" id="2975601"/>
    <lineage>
        <taxon>Bacteria</taxon>
        <taxon>Pseudomonadati</taxon>
        <taxon>Pseudomonadota</taxon>
        <taxon>Betaproteobacteria</taxon>
        <taxon>Nitrosomonadales</taxon>
        <taxon>Sterolibacteriaceae</taxon>
        <taxon>Candidatus Nitricoxidivorans</taxon>
    </lineage>
</organism>
<accession>A0AA49FK48</accession>
<dbReference type="EMBL" id="CP107246">
    <property type="protein sequence ID" value="WIM05073.1"/>
    <property type="molecule type" value="Genomic_DNA"/>
</dbReference>
<dbReference type="Pfam" id="PF14063">
    <property type="entry name" value="DUF4254"/>
    <property type="match status" value="1"/>
</dbReference>